<evidence type="ECO:0000259" key="1">
    <source>
        <dbReference type="PROSITE" id="PS50994"/>
    </source>
</evidence>
<dbReference type="EMBL" id="MH591106">
    <property type="protein sequence ID" value="AYC65095.1"/>
    <property type="molecule type" value="Genomic_DNA"/>
</dbReference>
<dbReference type="GO" id="GO:0003676">
    <property type="term" value="F:nucleic acid binding"/>
    <property type="evidence" value="ECO:0007669"/>
    <property type="project" value="InterPro"/>
</dbReference>
<dbReference type="InterPro" id="IPR036397">
    <property type="entry name" value="RNaseH_sf"/>
</dbReference>
<accession>A0A386B069</accession>
<dbReference type="Gene3D" id="3.30.420.10">
    <property type="entry name" value="Ribonuclease H-like superfamily/Ribonuclease H"/>
    <property type="match status" value="1"/>
</dbReference>
<organism evidence="2">
    <name type="scientific">Caulerpa verticillata</name>
    <dbReference type="NCBI Taxonomy" id="177082"/>
    <lineage>
        <taxon>Eukaryota</taxon>
        <taxon>Viridiplantae</taxon>
        <taxon>Chlorophyta</taxon>
        <taxon>core chlorophytes</taxon>
        <taxon>Ulvophyceae</taxon>
        <taxon>TCBD clade</taxon>
        <taxon>Bryopsidales</taxon>
        <taxon>Halimedineae</taxon>
        <taxon>Caulerpaceae</taxon>
        <taxon>Caulerpa</taxon>
    </lineage>
</organism>
<proteinExistence type="predicted"/>
<geneLocation type="chloroplast" evidence="2"/>
<keyword evidence="2" id="KW-0934">Plastid</keyword>
<protein>
    <recommendedName>
        <fullName evidence="1">Integrase catalytic domain-containing protein</fullName>
    </recommendedName>
</protein>
<reference evidence="2" key="1">
    <citation type="submission" date="2018-07" db="EMBL/GenBank/DDBJ databases">
        <authorList>
            <person name="Quirk P.G."/>
            <person name="Krulwich T.A."/>
        </authorList>
    </citation>
    <scope>NUCLEOTIDE SEQUENCE</scope>
</reference>
<dbReference type="PROSITE" id="PS50994">
    <property type="entry name" value="INTEGRASE"/>
    <property type="match status" value="1"/>
</dbReference>
<dbReference type="SUPFAM" id="SSF53098">
    <property type="entry name" value="Ribonuclease H-like"/>
    <property type="match status" value="1"/>
</dbReference>
<dbReference type="AlphaFoldDB" id="A0A386B069"/>
<keyword evidence="2" id="KW-0150">Chloroplast</keyword>
<gene>
    <name evidence="2" type="primary">orf237</name>
</gene>
<dbReference type="RefSeq" id="YP_009519125.1">
    <property type="nucleotide sequence ID" value="NC_039523.1"/>
</dbReference>
<feature type="domain" description="Integrase catalytic" evidence="1">
    <location>
        <begin position="6"/>
        <end position="125"/>
    </location>
</feature>
<dbReference type="GO" id="GO:0015074">
    <property type="term" value="P:DNA integration"/>
    <property type="evidence" value="ECO:0007669"/>
    <property type="project" value="InterPro"/>
</dbReference>
<sequence length="237" mass="27476">MKQNIFQENYNIINTEIWGIDETFFNSHLSCFVVLGLKSRMILGFILVGKPIDSAIILELYEQILKQGFSKPKAVHGDNKPVYWSPKIHRFLKQNDIDFSKTYNTPSTNQTVESINNVLKAGVVKFICKKFQTKNQFKQWRKSWPPEFKNISIIKKSQSAQFRKLLFETKEFCSHGTLLEALHDTIFRYNSRQCPTTSLKISRHQYATYDSFVVMPAQLAQAPEKTLEAEVIKANND</sequence>
<name>A0A386B069_9CHLO</name>
<evidence type="ECO:0000313" key="2">
    <source>
        <dbReference type="EMBL" id="AYC65095.1"/>
    </source>
</evidence>
<dbReference type="InterPro" id="IPR001584">
    <property type="entry name" value="Integrase_cat-core"/>
</dbReference>
<dbReference type="InterPro" id="IPR012337">
    <property type="entry name" value="RNaseH-like_sf"/>
</dbReference>
<reference evidence="2" key="2">
    <citation type="journal article" date="2019" name="Mol. Phylogenet. Evol.">
        <title>Reassessment of the classification of bryopsidales (chlorophyta) based on chloroplast phylogenomic analyses.</title>
        <authorList>
            <person name="Cremen M.C."/>
            <person name="Leliaert F."/>
            <person name="West J."/>
            <person name="Lam D.W."/>
            <person name="Shimada S."/>
            <person name="Lopez-Bautista J.M."/>
            <person name="Verbruggen H."/>
        </authorList>
    </citation>
    <scope>NUCLEOTIDE SEQUENCE</scope>
</reference>
<dbReference type="GeneID" id="38279027"/>